<feature type="non-terminal residue" evidence="2">
    <location>
        <position position="1"/>
    </location>
</feature>
<dbReference type="OrthoDB" id="2349523at2759"/>
<accession>A0A9N9IWB7</accession>
<dbReference type="EMBL" id="CAJVPV010035658">
    <property type="protein sequence ID" value="CAG8751366.1"/>
    <property type="molecule type" value="Genomic_DNA"/>
</dbReference>
<proteinExistence type="predicted"/>
<reference evidence="2" key="1">
    <citation type="submission" date="2021-06" db="EMBL/GenBank/DDBJ databases">
        <authorList>
            <person name="Kallberg Y."/>
            <person name="Tangrot J."/>
            <person name="Rosling A."/>
        </authorList>
    </citation>
    <scope>NUCLEOTIDE SEQUENCE</scope>
    <source>
        <strain evidence="2">CL551</strain>
    </source>
</reference>
<sequence>SERFKPKASDSLGDLISFMEFTTSCIFSARPVHFDSLLPRSYLVNYFYSFGGTPLLPLQYYFKEEHYNNAIDNLFHQTKTLLKMLIHKKIFSPPIILRLIRILVLIGLNEYRLAKMVTYSFDMFYPLLHSGRFRTYLQEDSMPRLAGVLNNDLKGTGCDSLLIVYYKCGKESRFDDLEKFGIEKLTYNSIEEFRSSLRNMMVPEVSGEKTAPAIKFLTQSNKESEQNSASILVTNDDDNDEDND</sequence>
<evidence type="ECO:0000313" key="2">
    <source>
        <dbReference type="EMBL" id="CAG8751366.1"/>
    </source>
</evidence>
<gene>
    <name evidence="2" type="ORF">AMORRO_LOCUS15364</name>
</gene>
<feature type="compositionally biased region" description="Polar residues" evidence="1">
    <location>
        <begin position="219"/>
        <end position="233"/>
    </location>
</feature>
<protein>
    <submittedName>
        <fullName evidence="2">9856_t:CDS:1</fullName>
    </submittedName>
</protein>
<dbReference type="Proteomes" id="UP000789342">
    <property type="component" value="Unassembled WGS sequence"/>
</dbReference>
<keyword evidence="3" id="KW-1185">Reference proteome</keyword>
<name>A0A9N9IWB7_9GLOM</name>
<feature type="region of interest" description="Disordered" evidence="1">
    <location>
        <begin position="219"/>
        <end position="244"/>
    </location>
</feature>
<evidence type="ECO:0000313" key="3">
    <source>
        <dbReference type="Proteomes" id="UP000789342"/>
    </source>
</evidence>
<organism evidence="2 3">
    <name type="scientific">Acaulospora morrowiae</name>
    <dbReference type="NCBI Taxonomy" id="94023"/>
    <lineage>
        <taxon>Eukaryota</taxon>
        <taxon>Fungi</taxon>
        <taxon>Fungi incertae sedis</taxon>
        <taxon>Mucoromycota</taxon>
        <taxon>Glomeromycotina</taxon>
        <taxon>Glomeromycetes</taxon>
        <taxon>Diversisporales</taxon>
        <taxon>Acaulosporaceae</taxon>
        <taxon>Acaulospora</taxon>
    </lineage>
</organism>
<dbReference type="AlphaFoldDB" id="A0A9N9IWB7"/>
<feature type="compositionally biased region" description="Acidic residues" evidence="1">
    <location>
        <begin position="235"/>
        <end position="244"/>
    </location>
</feature>
<evidence type="ECO:0000256" key="1">
    <source>
        <dbReference type="SAM" id="MobiDB-lite"/>
    </source>
</evidence>
<comment type="caution">
    <text evidence="2">The sequence shown here is derived from an EMBL/GenBank/DDBJ whole genome shotgun (WGS) entry which is preliminary data.</text>
</comment>